<proteinExistence type="predicted"/>
<accession>A0A8S5L7I2</accession>
<dbReference type="EMBL" id="BK014649">
    <property type="protein sequence ID" value="DAD65871.1"/>
    <property type="molecule type" value="Genomic_DNA"/>
</dbReference>
<reference evidence="1" key="1">
    <citation type="journal article" date="2021" name="Proc. Natl. Acad. Sci. U.S.A.">
        <title>A Catalog of Tens of Thousands of Viruses from Human Metagenomes Reveals Hidden Associations with Chronic Diseases.</title>
        <authorList>
            <person name="Tisza M.J."/>
            <person name="Buck C.B."/>
        </authorList>
    </citation>
    <scope>NUCLEOTIDE SEQUENCE</scope>
    <source>
        <strain evidence="1">Ctt4r3</strain>
    </source>
</reference>
<evidence type="ECO:0000313" key="1">
    <source>
        <dbReference type="EMBL" id="DAD65871.1"/>
    </source>
</evidence>
<name>A0A8S5L7I2_9CAUD</name>
<organism evidence="1">
    <name type="scientific">CrAss-like virus sp. ctt4r3</name>
    <dbReference type="NCBI Taxonomy" id="2823619"/>
    <lineage>
        <taxon>Viruses</taxon>
        <taxon>Duplodnaviria</taxon>
        <taxon>Heunggongvirae</taxon>
        <taxon>Uroviricota</taxon>
        <taxon>Caudoviricetes</taxon>
        <taxon>Crassvirales</taxon>
    </lineage>
</organism>
<sequence length="72" mass="8318">MTIESVIQQIEDIRLEVAKKHTAVTSIVSEYMESENITTKHKVDIIDFLSNVTLNFRKSIKALQDLKDVIRE</sequence>
<protein>
    <submittedName>
        <fullName evidence="1">Uncharacterized protein</fullName>
    </submittedName>
</protein>